<organism evidence="1 2">
    <name type="scientific">Ilyodon furcidens</name>
    <name type="common">goldbreast splitfin</name>
    <dbReference type="NCBI Taxonomy" id="33524"/>
    <lineage>
        <taxon>Eukaryota</taxon>
        <taxon>Metazoa</taxon>
        <taxon>Chordata</taxon>
        <taxon>Craniata</taxon>
        <taxon>Vertebrata</taxon>
        <taxon>Euteleostomi</taxon>
        <taxon>Actinopterygii</taxon>
        <taxon>Neopterygii</taxon>
        <taxon>Teleostei</taxon>
        <taxon>Neoteleostei</taxon>
        <taxon>Acanthomorphata</taxon>
        <taxon>Ovalentaria</taxon>
        <taxon>Atherinomorphae</taxon>
        <taxon>Cyprinodontiformes</taxon>
        <taxon>Goodeidae</taxon>
        <taxon>Ilyodon</taxon>
    </lineage>
</organism>
<reference evidence="1 2" key="1">
    <citation type="submission" date="2021-06" db="EMBL/GenBank/DDBJ databases">
        <authorList>
            <person name="Palmer J.M."/>
        </authorList>
    </citation>
    <scope>NUCLEOTIDE SEQUENCE [LARGE SCALE GENOMIC DNA]</scope>
    <source>
        <strain evidence="2">if_2019</strain>
        <tissue evidence="1">Muscle</tissue>
    </source>
</reference>
<protein>
    <submittedName>
        <fullName evidence="1">Uncharacterized protein</fullName>
    </submittedName>
</protein>
<name>A0ABV0V7R8_9TELE</name>
<dbReference type="Proteomes" id="UP001482620">
    <property type="component" value="Unassembled WGS sequence"/>
</dbReference>
<proteinExistence type="predicted"/>
<gene>
    <name evidence="1" type="ORF">ILYODFUR_031452</name>
</gene>
<accession>A0ABV0V7R8</accession>
<keyword evidence="2" id="KW-1185">Reference proteome</keyword>
<evidence type="ECO:0000313" key="2">
    <source>
        <dbReference type="Proteomes" id="UP001482620"/>
    </source>
</evidence>
<comment type="caution">
    <text evidence="1">The sequence shown here is derived from an EMBL/GenBank/DDBJ whole genome shotgun (WGS) entry which is preliminary data.</text>
</comment>
<sequence>MFCKVSFLDHVSGDALISWFTSCVSISLYSRVSVLLQPRFVLCCLFSIIFIRFTCTKHSVSSFHLVLAPHTHLLCSFLTETFWTTLLSFHVLSFALAKPILPACPCLFLPSPSEVSFVH</sequence>
<dbReference type="EMBL" id="JAHRIQ010097568">
    <property type="protein sequence ID" value="MEQ2253375.1"/>
    <property type="molecule type" value="Genomic_DNA"/>
</dbReference>
<evidence type="ECO:0000313" key="1">
    <source>
        <dbReference type="EMBL" id="MEQ2253375.1"/>
    </source>
</evidence>